<proteinExistence type="predicted"/>
<reference evidence="1" key="2">
    <citation type="journal article" date="2019" name="IMA Fungus">
        <title>Genome sequencing and comparison of five Tilletia species to identify candidate genes for the detection of regulated species infecting wheat.</title>
        <authorList>
            <person name="Nguyen H.D.T."/>
            <person name="Sultana T."/>
            <person name="Kesanakurti P."/>
            <person name="Hambleton S."/>
        </authorList>
    </citation>
    <scope>NUCLEOTIDE SEQUENCE</scope>
    <source>
        <strain evidence="1">DAOMC 236416</strain>
    </source>
</reference>
<keyword evidence="2" id="KW-1185">Reference proteome</keyword>
<gene>
    <name evidence="1" type="ORF">A4X13_0g2286</name>
</gene>
<dbReference type="GO" id="GO:0005739">
    <property type="term" value="C:mitochondrion"/>
    <property type="evidence" value="ECO:0007669"/>
    <property type="project" value="InterPro"/>
</dbReference>
<dbReference type="OrthoDB" id="3821113at2759"/>
<accession>A0A177TVT3</accession>
<evidence type="ECO:0008006" key="3">
    <source>
        <dbReference type="Google" id="ProtNLM"/>
    </source>
</evidence>
<protein>
    <recommendedName>
        <fullName evidence="3">IMS import disulfide relay-system CHCH-CHCH-like Cx9C domain-containing protein</fullName>
    </recommendedName>
</protein>
<organism evidence="1 2">
    <name type="scientific">Tilletia indica</name>
    <dbReference type="NCBI Taxonomy" id="43049"/>
    <lineage>
        <taxon>Eukaryota</taxon>
        <taxon>Fungi</taxon>
        <taxon>Dikarya</taxon>
        <taxon>Basidiomycota</taxon>
        <taxon>Ustilaginomycotina</taxon>
        <taxon>Exobasidiomycetes</taxon>
        <taxon>Tilletiales</taxon>
        <taxon>Tilletiaceae</taxon>
        <taxon>Tilletia</taxon>
    </lineage>
</organism>
<dbReference type="InterPro" id="IPR034595">
    <property type="entry name" value="NDUFAF8"/>
</dbReference>
<dbReference type="GO" id="GO:0032981">
    <property type="term" value="P:mitochondrial respiratory chain complex I assembly"/>
    <property type="evidence" value="ECO:0007669"/>
    <property type="project" value="InterPro"/>
</dbReference>
<dbReference type="EMBL" id="LWDF02000106">
    <property type="protein sequence ID" value="KAE8257527.1"/>
    <property type="molecule type" value="Genomic_DNA"/>
</dbReference>
<reference evidence="1" key="1">
    <citation type="submission" date="2016-04" db="EMBL/GenBank/DDBJ databases">
        <authorList>
            <person name="Nguyen H.D."/>
            <person name="Samba Siva P."/>
            <person name="Cullis J."/>
            <person name="Levesque C.A."/>
            <person name="Hambleton S."/>
        </authorList>
    </citation>
    <scope>NUCLEOTIDE SEQUENCE</scope>
    <source>
        <strain evidence="1">DAOMC 236416</strain>
    </source>
</reference>
<dbReference type="PANTHER" id="PTHR34561">
    <property type="entry name" value="NADH DEHYDROGENASE [UBIQUINONE] 1 ALPHA SUBCOMPLEX ASSEMBLY FACTOR 8"/>
    <property type="match status" value="1"/>
</dbReference>
<dbReference type="PANTHER" id="PTHR34561:SF1">
    <property type="entry name" value="NADH DEHYDROGENASE [UBIQUINONE] 1 ALPHA SUBCOMPLEX ASSEMBLY FACTOR 8"/>
    <property type="match status" value="1"/>
</dbReference>
<evidence type="ECO:0000313" key="1">
    <source>
        <dbReference type="EMBL" id="KAE8257527.1"/>
    </source>
</evidence>
<dbReference type="Proteomes" id="UP000077521">
    <property type="component" value="Unassembled WGS sequence"/>
</dbReference>
<comment type="caution">
    <text evidence="1">The sequence shown here is derived from an EMBL/GenBank/DDBJ whole genome shotgun (WGS) entry which is preliminary data.</text>
</comment>
<sequence>MSSAGSKIRDLQPLARLGKAAGECGVQAQTYGACMLAGYQNAEKGMCQREFMAFKLCVQGKLGRKW</sequence>
<evidence type="ECO:0000313" key="2">
    <source>
        <dbReference type="Proteomes" id="UP000077521"/>
    </source>
</evidence>
<dbReference type="AlphaFoldDB" id="A0A177TVT3"/>
<name>A0A177TVT3_9BASI</name>